<accession>A0A0G4IDY4</accession>
<feature type="compositionally biased region" description="Polar residues" evidence="1">
    <location>
        <begin position="23"/>
        <end position="33"/>
    </location>
</feature>
<dbReference type="VEuPathDB" id="CryptoDB:Cvel_13546"/>
<dbReference type="AlphaFoldDB" id="A0A0G4IDY4"/>
<sequence>MEDPELRRRRRLLEDVDALQSRPPLSTGSSWPSRSAGRRMASSWVRPPRLKPTAATKEKEELMKGGTEKKKETVEKESVVDDDRKYLEGRTEKTKETVEKEDGVDAYRKLFFRTKERKRKMETRSVQGKRETESETGPVAVQVDLQDGEGECLVEKCFMVEERGKSLLTKVDIDFFVQRYPDPVSARKFLHTREPEPDPVGAVGVLEALHVHGEKLTLEDFSRASGCVARGDGKPRWRAGCGLALAAVEEFSSSICASQDPDCESAAAAERCVVVVVKHALALCGRAAMAGVVEALDGASAVLQSILDRGGGSGGGKVGRLVPLEDLFKFLEAVVDGEPCVGRVQATLRVLRCLRGNRYAAARECPLPSRLFPGILAVLDAAGRFCWCLDGGALERLLFRRLPKLGLQPGLATVQVLLSPALPSVTSKKAKALLNVLTSRMMRRGYLVRIWSLMLRRLMTHADSLDLNWALRQAMAESLCERPDAVASDVRLSIACTVAESTERLEQLGERRIPNRRKKVAIGLRLLAKGQERFGDAVAGDPVAVGPVLLVLRNLLEEKSLPSDAEKDVSPVVVQMWAKVVVRNFVDVYVRRQSSREAAALKEGGCGCVLSSVEESGVVTREMARCLRNAIWFMGFVDGSRQRCKLNDWTVPLFCLDSLASLERDSAAVCFSSKTVQFAFQAAIATARRNLYPDLAASTGMNLFSSFARRGGKGKGKGCDERFNMEPAMVEMVASLMAKPSASTFPCKQRAFCVLQLLEEMVKEGQQLRVEHFAVAMKSVTKENCFAVSLRVYLLALEAIEAGVCTVTDWGSFHSLQRDLVSRACVEMEGVRGERGVVDGVCTDRGGREGGGLEGVRRLRWTVSFLEGGGRGPSQERSKKFSAGSLHPSVVSAALQGLIALAEKKKIGGGELEDGNEGKREGENESGPRKEPRERKGGESGLTKSSDDSASAERKYEFQRETRTLAVALVLRCLQAGQEVSARTEVKLFSFLARLVSLTELEGPGRASHPMASDGLREAIEEELHQAIDEELRLALMYRQF</sequence>
<feature type="compositionally biased region" description="Basic and acidic residues" evidence="1">
    <location>
        <begin position="945"/>
        <end position="955"/>
    </location>
</feature>
<gene>
    <name evidence="2" type="ORF">Cvel_13546</name>
</gene>
<evidence type="ECO:0000313" key="2">
    <source>
        <dbReference type="EMBL" id="CEM55452.1"/>
    </source>
</evidence>
<feature type="compositionally biased region" description="Basic and acidic residues" evidence="1">
    <location>
        <begin position="56"/>
        <end position="81"/>
    </location>
</feature>
<organism evidence="2">
    <name type="scientific">Chromera velia CCMP2878</name>
    <dbReference type="NCBI Taxonomy" id="1169474"/>
    <lineage>
        <taxon>Eukaryota</taxon>
        <taxon>Sar</taxon>
        <taxon>Alveolata</taxon>
        <taxon>Colpodellida</taxon>
        <taxon>Chromeraceae</taxon>
        <taxon>Chromera</taxon>
    </lineage>
</organism>
<proteinExistence type="predicted"/>
<feature type="region of interest" description="Disordered" evidence="1">
    <location>
        <begin position="909"/>
        <end position="955"/>
    </location>
</feature>
<feature type="region of interest" description="Disordered" evidence="1">
    <location>
        <begin position="14"/>
        <end position="81"/>
    </location>
</feature>
<name>A0A0G4IDY4_9ALVE</name>
<dbReference type="EMBL" id="CDMZ01005877">
    <property type="protein sequence ID" value="CEM55452.1"/>
    <property type="molecule type" value="Genomic_DNA"/>
</dbReference>
<evidence type="ECO:0000256" key="1">
    <source>
        <dbReference type="SAM" id="MobiDB-lite"/>
    </source>
</evidence>
<feature type="compositionally biased region" description="Basic and acidic residues" evidence="1">
    <location>
        <begin position="916"/>
        <end position="938"/>
    </location>
</feature>
<reference evidence="2" key="1">
    <citation type="submission" date="2014-11" db="EMBL/GenBank/DDBJ databases">
        <authorList>
            <person name="Otto D Thomas"/>
            <person name="Naeem Raeece"/>
        </authorList>
    </citation>
    <scope>NUCLEOTIDE SEQUENCE</scope>
</reference>
<protein>
    <submittedName>
        <fullName evidence="2">Uncharacterized protein</fullName>
    </submittedName>
</protein>